<protein>
    <submittedName>
        <fullName evidence="2">MotA/TolQ/ExbB proton channel family protein</fullName>
    </submittedName>
</protein>
<feature type="transmembrane region" description="Helical" evidence="1">
    <location>
        <begin position="12"/>
        <end position="35"/>
    </location>
</feature>
<sequence length="40" mass="4373">MQELLGLFKLGGFVLPILILAAIVALAIAGNRLWVLRRGR</sequence>
<feature type="non-terminal residue" evidence="2">
    <location>
        <position position="40"/>
    </location>
</feature>
<dbReference type="AlphaFoldDB" id="A0A8X8GBT8"/>
<evidence type="ECO:0000256" key="1">
    <source>
        <dbReference type="SAM" id="Phobius"/>
    </source>
</evidence>
<evidence type="ECO:0000313" key="2">
    <source>
        <dbReference type="EMBL" id="MBU2723928.1"/>
    </source>
</evidence>
<keyword evidence="1" id="KW-0472">Membrane</keyword>
<evidence type="ECO:0000313" key="3">
    <source>
        <dbReference type="Proteomes" id="UP000887300"/>
    </source>
</evidence>
<reference evidence="2" key="1">
    <citation type="journal article" date="2021" name="ISME J.">
        <title>Genomic evolution of the class Acidithiobacillia: deep-branching Proteobacteria living in extreme acidic conditions.</title>
        <authorList>
            <person name="Moya-Beltran A."/>
            <person name="Beard S."/>
            <person name="Rojas-Villalobos C."/>
            <person name="Issotta F."/>
            <person name="Gallardo Y."/>
            <person name="Ulloa R."/>
            <person name="Giaveno A."/>
            <person name="Degli Esposti M."/>
            <person name="Johnson D.B."/>
            <person name="Quatrini R."/>
        </authorList>
    </citation>
    <scope>NUCLEOTIDE SEQUENCE</scope>
    <source>
        <strain evidence="2">DSM 583</strain>
    </source>
</reference>
<keyword evidence="1" id="KW-1133">Transmembrane helix</keyword>
<name>A0A8X8GBT8_ACIFI</name>
<keyword evidence="1" id="KW-0812">Transmembrane</keyword>
<dbReference type="EMBL" id="JABBHS010000363">
    <property type="protein sequence ID" value="MBU2723928.1"/>
    <property type="molecule type" value="Genomic_DNA"/>
</dbReference>
<organism evidence="2 3">
    <name type="scientific">Acidithiobacillus ferridurans</name>
    <dbReference type="NCBI Taxonomy" id="1232575"/>
    <lineage>
        <taxon>Bacteria</taxon>
        <taxon>Pseudomonadati</taxon>
        <taxon>Pseudomonadota</taxon>
        <taxon>Acidithiobacillia</taxon>
        <taxon>Acidithiobacillales</taxon>
        <taxon>Acidithiobacillaceae</taxon>
        <taxon>Acidithiobacillus</taxon>
    </lineage>
</organism>
<comment type="caution">
    <text evidence="2">The sequence shown here is derived from an EMBL/GenBank/DDBJ whole genome shotgun (WGS) entry which is preliminary data.</text>
</comment>
<proteinExistence type="predicted"/>
<accession>A0A8X8GBT8</accession>
<dbReference type="Proteomes" id="UP000887300">
    <property type="component" value="Unassembled WGS sequence"/>
</dbReference>
<gene>
    <name evidence="2" type="ORF">HF568_12100</name>
</gene>